<dbReference type="InterPro" id="IPR001387">
    <property type="entry name" value="Cro/C1-type_HTH"/>
</dbReference>
<dbReference type="PROSITE" id="PS50943">
    <property type="entry name" value="HTH_CROC1"/>
    <property type="match status" value="1"/>
</dbReference>
<protein>
    <submittedName>
        <fullName evidence="2">Helix-turn-helix domain protein</fullName>
    </submittedName>
</protein>
<evidence type="ECO:0000313" key="3">
    <source>
        <dbReference type="Proteomes" id="UP000001235"/>
    </source>
</evidence>
<evidence type="ECO:0000259" key="1">
    <source>
        <dbReference type="PROSITE" id="PS50943"/>
    </source>
</evidence>
<dbReference type="EMBL" id="CP002159">
    <property type="protein sequence ID" value="ADL55026.1"/>
    <property type="molecule type" value="Genomic_DNA"/>
</dbReference>
<evidence type="ECO:0000313" key="2">
    <source>
        <dbReference type="EMBL" id="ADL55026.1"/>
    </source>
</evidence>
<dbReference type="Gene3D" id="1.10.260.40">
    <property type="entry name" value="lambda repressor-like DNA-binding domains"/>
    <property type="match status" value="1"/>
</dbReference>
<gene>
    <name evidence="2" type="ordered locus">Galf_0995</name>
</gene>
<dbReference type="AlphaFoldDB" id="D9SES9"/>
<dbReference type="HOGENOM" id="CLU_066192_47_3_4"/>
<dbReference type="SMART" id="SM00530">
    <property type="entry name" value="HTH_XRE"/>
    <property type="match status" value="1"/>
</dbReference>
<accession>D9SES9</accession>
<organism evidence="2 3">
    <name type="scientific">Gallionella capsiferriformans (strain ES-2)</name>
    <name type="common">Gallionella ferruginea capsiferriformans (strain ES-2)</name>
    <dbReference type="NCBI Taxonomy" id="395494"/>
    <lineage>
        <taxon>Bacteria</taxon>
        <taxon>Pseudomonadati</taxon>
        <taxon>Pseudomonadota</taxon>
        <taxon>Betaproteobacteria</taxon>
        <taxon>Nitrosomonadales</taxon>
        <taxon>Gallionellaceae</taxon>
        <taxon>Gallionella</taxon>
    </lineage>
</organism>
<name>D9SES9_GALCS</name>
<dbReference type="Proteomes" id="UP000001235">
    <property type="component" value="Chromosome"/>
</dbReference>
<dbReference type="InterPro" id="IPR010982">
    <property type="entry name" value="Lambda_DNA-bd_dom_sf"/>
</dbReference>
<keyword evidence="3" id="KW-1185">Reference proteome</keyword>
<proteinExistence type="predicted"/>
<dbReference type="CDD" id="cd00093">
    <property type="entry name" value="HTH_XRE"/>
    <property type="match status" value="1"/>
</dbReference>
<dbReference type="GO" id="GO:0003677">
    <property type="term" value="F:DNA binding"/>
    <property type="evidence" value="ECO:0007669"/>
    <property type="project" value="InterPro"/>
</dbReference>
<sequence length="93" mass="10108">MQSKIQRSFIFMVVAMAHREVSISSVSELGDILRAVRKESGLTQRDAAALCNVSLPFLNGLEQGKSTAQIGKVLSVCSRFGIDVRLRLPGDTT</sequence>
<dbReference type="SUPFAM" id="SSF47413">
    <property type="entry name" value="lambda repressor-like DNA-binding domains"/>
    <property type="match status" value="1"/>
</dbReference>
<dbReference type="Pfam" id="PF13560">
    <property type="entry name" value="HTH_31"/>
    <property type="match status" value="1"/>
</dbReference>
<dbReference type="eggNOG" id="COG1396">
    <property type="taxonomic scope" value="Bacteria"/>
</dbReference>
<feature type="domain" description="HTH cro/C1-type" evidence="1">
    <location>
        <begin position="33"/>
        <end position="87"/>
    </location>
</feature>
<dbReference type="STRING" id="395494.Galf_0995"/>
<reference evidence="2 3" key="1">
    <citation type="submission" date="2010-08" db="EMBL/GenBank/DDBJ databases">
        <title>Complete sequence of Gallionella capsiferriformans ES-2.</title>
        <authorList>
            <consortium name="US DOE Joint Genome Institute"/>
            <person name="Lucas S."/>
            <person name="Copeland A."/>
            <person name="Lapidus A."/>
            <person name="Cheng J.-F."/>
            <person name="Bruce D."/>
            <person name="Goodwin L."/>
            <person name="Pitluck S."/>
            <person name="Chertkov O."/>
            <person name="Davenport K.W."/>
            <person name="Detter J.C."/>
            <person name="Han C."/>
            <person name="Tapia R."/>
            <person name="Land M."/>
            <person name="Hauser L."/>
            <person name="Chang Y.-J."/>
            <person name="Jeffries C."/>
            <person name="Kyrpides N."/>
            <person name="Ivanova N."/>
            <person name="Mikhailova N."/>
            <person name="Shelobolina E.S."/>
            <person name="Picardal F."/>
            <person name="Roden E."/>
            <person name="Emerson D."/>
            <person name="Woyke T."/>
        </authorList>
    </citation>
    <scope>NUCLEOTIDE SEQUENCE [LARGE SCALE GENOMIC DNA]</scope>
    <source>
        <strain evidence="2 3">ES-2</strain>
    </source>
</reference>
<dbReference type="KEGG" id="gca:Galf_0995"/>